<reference evidence="2" key="1">
    <citation type="journal article" date="2019" name="Int. J. Syst. Evol. Microbiol.">
        <title>The Global Catalogue of Microorganisms (GCM) 10K type strain sequencing project: providing services to taxonomists for standard genome sequencing and annotation.</title>
        <authorList>
            <consortium name="The Broad Institute Genomics Platform"/>
            <consortium name="The Broad Institute Genome Sequencing Center for Infectious Disease"/>
            <person name="Wu L."/>
            <person name="Ma J."/>
        </authorList>
    </citation>
    <scope>NUCLEOTIDE SEQUENCE [LARGE SCALE GENOMIC DNA]</scope>
    <source>
        <strain evidence="2">CCUG 63287</strain>
    </source>
</reference>
<comment type="caution">
    <text evidence="1">The sequence shown here is derived from an EMBL/GenBank/DDBJ whole genome shotgun (WGS) entry which is preliminary data.</text>
</comment>
<gene>
    <name evidence="1" type="ORF">ACFO26_02925</name>
</gene>
<proteinExistence type="predicted"/>
<dbReference type="RefSeq" id="WP_213533879.1">
    <property type="nucleotide sequence ID" value="NZ_BOVQ01000002.1"/>
</dbReference>
<evidence type="ECO:0000313" key="2">
    <source>
        <dbReference type="Proteomes" id="UP001595987"/>
    </source>
</evidence>
<keyword evidence="2" id="KW-1185">Reference proteome</keyword>
<dbReference type="EMBL" id="JBHSGD010000004">
    <property type="protein sequence ID" value="MFC4651849.1"/>
    <property type="molecule type" value="Genomic_DNA"/>
</dbReference>
<evidence type="ECO:0008006" key="3">
    <source>
        <dbReference type="Google" id="ProtNLM"/>
    </source>
</evidence>
<accession>A0ABV9JCP4</accession>
<dbReference type="Proteomes" id="UP001595987">
    <property type="component" value="Unassembled WGS sequence"/>
</dbReference>
<evidence type="ECO:0000313" key="1">
    <source>
        <dbReference type="EMBL" id="MFC4651849.1"/>
    </source>
</evidence>
<sequence length="191" mass="22735">MNLLSLLDEMHKATSKEKMSQEFMDLFHEAMESEEIDRECTDRVFPLEQPRELDFFKVAWQIYTVALNRGRTERKDWRRRPIISEEDTRFDNFWEMEKSYSNKLAHEKTHELVGIVDFSKQVSYAMYLAGVEHGKKGLDIGTEFYISRLDYPTEPKLNDYEKIVIVRPELSDEELKELLERHFGIEKGTSE</sequence>
<name>A0ABV9JCP4_9LACT</name>
<protein>
    <recommendedName>
        <fullName evidence="3">Phage protein</fullName>
    </recommendedName>
</protein>
<organism evidence="1 2">
    <name type="scientific">Lactococcus nasutitermitis</name>
    <dbReference type="NCBI Taxonomy" id="1652957"/>
    <lineage>
        <taxon>Bacteria</taxon>
        <taxon>Bacillati</taxon>
        <taxon>Bacillota</taxon>
        <taxon>Bacilli</taxon>
        <taxon>Lactobacillales</taxon>
        <taxon>Streptococcaceae</taxon>
        <taxon>Lactococcus</taxon>
    </lineage>
</organism>